<sequence length="106" mass="11634">MPSARAASPDWQAVLVGLRRERELLEEGRWEEALPLAERRADAERSLADASAPEGVRRALAAELEGCLVAAEALRREAVEALGGLARYREELRARPAAAAYLDRRA</sequence>
<organism evidence="1 2">
    <name type="scientific">Gaiella occulta</name>
    <dbReference type="NCBI Taxonomy" id="1002870"/>
    <lineage>
        <taxon>Bacteria</taxon>
        <taxon>Bacillati</taxon>
        <taxon>Actinomycetota</taxon>
        <taxon>Thermoleophilia</taxon>
        <taxon>Gaiellales</taxon>
        <taxon>Gaiellaceae</taxon>
        <taxon>Gaiella</taxon>
    </lineage>
</organism>
<reference evidence="2" key="2">
    <citation type="journal article" date="2019" name="MicrobiologyOpen">
        <title>High-quality draft genome sequence of Gaiella occulta isolated from a 150 meter deep mineral water borehole and comparison with the genome sequences of other deep-branching lineages of the phylum Actinobacteria.</title>
        <authorList>
            <person name="Severino R."/>
            <person name="Froufe H.J.C."/>
            <person name="Barroso C."/>
            <person name="Albuquerque L."/>
            <person name="Lobo-da-Cunha A."/>
            <person name="da Costa M.S."/>
            <person name="Egas C."/>
        </authorList>
    </citation>
    <scope>NUCLEOTIDE SEQUENCE [LARGE SCALE GENOMIC DNA]</scope>
    <source>
        <strain evidence="2">F2-233</strain>
    </source>
</reference>
<protein>
    <recommendedName>
        <fullName evidence="3">Flagellar protein FliT</fullName>
    </recommendedName>
</protein>
<accession>A0A7M2Z1R9</accession>
<evidence type="ECO:0000313" key="1">
    <source>
        <dbReference type="EMBL" id="RDI76005.1"/>
    </source>
</evidence>
<name>A0A7M2Z1R9_9ACTN</name>
<reference evidence="1 2" key="1">
    <citation type="submission" date="2018-07" db="EMBL/GenBank/DDBJ databases">
        <title>High-quality-draft genome sequence of Gaiella occulta.</title>
        <authorList>
            <person name="Severino R."/>
            <person name="Froufe H.J.C."/>
            <person name="Rainey F.A."/>
            <person name="Barroso C."/>
            <person name="Albuquerque L."/>
            <person name="Lobo-Da-Cunha A."/>
            <person name="Da Costa M.S."/>
            <person name="Egas C."/>
        </authorList>
    </citation>
    <scope>NUCLEOTIDE SEQUENCE [LARGE SCALE GENOMIC DNA]</scope>
    <source>
        <strain evidence="1 2">F2-233</strain>
    </source>
</reference>
<dbReference type="Proteomes" id="UP000254134">
    <property type="component" value="Unassembled WGS sequence"/>
</dbReference>
<evidence type="ECO:0000313" key="2">
    <source>
        <dbReference type="Proteomes" id="UP000254134"/>
    </source>
</evidence>
<dbReference type="EMBL" id="QQZY01000001">
    <property type="protein sequence ID" value="RDI76005.1"/>
    <property type="molecule type" value="Genomic_DNA"/>
</dbReference>
<evidence type="ECO:0008006" key="3">
    <source>
        <dbReference type="Google" id="ProtNLM"/>
    </source>
</evidence>
<dbReference type="RefSeq" id="WP_114794871.1">
    <property type="nucleotide sequence ID" value="NZ_QQZY01000001.1"/>
</dbReference>
<proteinExistence type="predicted"/>
<comment type="caution">
    <text evidence="1">The sequence shown here is derived from an EMBL/GenBank/DDBJ whole genome shotgun (WGS) entry which is preliminary data.</text>
</comment>
<dbReference type="AlphaFoldDB" id="A0A7M2Z1R9"/>
<keyword evidence="2" id="KW-1185">Reference proteome</keyword>
<gene>
    <name evidence="1" type="ORF">Gocc_0424</name>
</gene>